<feature type="compositionally biased region" description="Polar residues" evidence="1">
    <location>
        <begin position="1"/>
        <end position="11"/>
    </location>
</feature>
<gene>
    <name evidence="2" type="ORF">CCACVL1_04491</name>
</gene>
<sequence>MAANPPQNNGLTFKAATSGPKIGPKAKNASSSSFVNKTQQKGRVVNIVGSSSSPVVNGKIKIKSTSTHLVEGQLRMIII</sequence>
<proteinExistence type="predicted"/>
<feature type="compositionally biased region" description="Polar residues" evidence="1">
    <location>
        <begin position="28"/>
        <end position="37"/>
    </location>
</feature>
<keyword evidence="3" id="KW-1185">Reference proteome</keyword>
<feature type="region of interest" description="Disordered" evidence="1">
    <location>
        <begin position="1"/>
        <end position="37"/>
    </location>
</feature>
<dbReference type="Proteomes" id="UP000188268">
    <property type="component" value="Unassembled WGS sequence"/>
</dbReference>
<dbReference type="AlphaFoldDB" id="A0A1R3JSA3"/>
<organism evidence="2 3">
    <name type="scientific">Corchorus capsularis</name>
    <name type="common">Jute</name>
    <dbReference type="NCBI Taxonomy" id="210143"/>
    <lineage>
        <taxon>Eukaryota</taxon>
        <taxon>Viridiplantae</taxon>
        <taxon>Streptophyta</taxon>
        <taxon>Embryophyta</taxon>
        <taxon>Tracheophyta</taxon>
        <taxon>Spermatophyta</taxon>
        <taxon>Magnoliopsida</taxon>
        <taxon>eudicotyledons</taxon>
        <taxon>Gunneridae</taxon>
        <taxon>Pentapetalae</taxon>
        <taxon>rosids</taxon>
        <taxon>malvids</taxon>
        <taxon>Malvales</taxon>
        <taxon>Malvaceae</taxon>
        <taxon>Grewioideae</taxon>
        <taxon>Apeibeae</taxon>
        <taxon>Corchorus</taxon>
    </lineage>
</organism>
<dbReference type="Gramene" id="OMO97680">
    <property type="protein sequence ID" value="OMO97680"/>
    <property type="gene ID" value="CCACVL1_04491"/>
</dbReference>
<accession>A0A1R3JSA3</accession>
<comment type="caution">
    <text evidence="2">The sequence shown here is derived from an EMBL/GenBank/DDBJ whole genome shotgun (WGS) entry which is preliminary data.</text>
</comment>
<name>A0A1R3JSA3_COCAP</name>
<evidence type="ECO:0000313" key="3">
    <source>
        <dbReference type="Proteomes" id="UP000188268"/>
    </source>
</evidence>
<dbReference type="EMBL" id="AWWV01007195">
    <property type="protein sequence ID" value="OMO97680.1"/>
    <property type="molecule type" value="Genomic_DNA"/>
</dbReference>
<protein>
    <submittedName>
        <fullName evidence="2">Uncharacterized protein</fullName>
    </submittedName>
</protein>
<reference evidence="2 3" key="1">
    <citation type="submission" date="2013-09" db="EMBL/GenBank/DDBJ databases">
        <title>Corchorus capsularis genome sequencing.</title>
        <authorList>
            <person name="Alam M."/>
            <person name="Haque M.S."/>
            <person name="Islam M.S."/>
            <person name="Emdad E.M."/>
            <person name="Islam M.M."/>
            <person name="Ahmed B."/>
            <person name="Halim A."/>
            <person name="Hossen Q.M.M."/>
            <person name="Hossain M.Z."/>
            <person name="Ahmed R."/>
            <person name="Khan M.M."/>
            <person name="Islam R."/>
            <person name="Rashid M.M."/>
            <person name="Khan S.A."/>
            <person name="Rahman M.S."/>
            <person name="Alam M."/>
        </authorList>
    </citation>
    <scope>NUCLEOTIDE SEQUENCE [LARGE SCALE GENOMIC DNA]</scope>
    <source>
        <strain evidence="3">cv. CVL-1</strain>
        <tissue evidence="2">Whole seedling</tissue>
    </source>
</reference>
<evidence type="ECO:0000313" key="2">
    <source>
        <dbReference type="EMBL" id="OMO97680.1"/>
    </source>
</evidence>
<evidence type="ECO:0000256" key="1">
    <source>
        <dbReference type="SAM" id="MobiDB-lite"/>
    </source>
</evidence>